<dbReference type="Proteomes" id="UP000011591">
    <property type="component" value="Unassembled WGS sequence"/>
</dbReference>
<gene>
    <name evidence="1" type="ORF">C480_16943</name>
</gene>
<dbReference type="EMBL" id="AOIP01000038">
    <property type="protein sequence ID" value="ELZ02776.1"/>
    <property type="molecule type" value="Genomic_DNA"/>
</dbReference>
<comment type="caution">
    <text evidence="1">The sequence shown here is derived from an EMBL/GenBank/DDBJ whole genome shotgun (WGS) entry which is preliminary data.</text>
</comment>
<proteinExistence type="predicted"/>
<sequence>MCDHRFEFFSGGERIEGSLRENEMNSLWAKTYSDGFGCITIREGECWDWNVELRSDLRHQLV</sequence>
<organism evidence="1 2">
    <name type="scientific">Natrialba aegyptia DSM 13077</name>
    <dbReference type="NCBI Taxonomy" id="1227491"/>
    <lineage>
        <taxon>Archaea</taxon>
        <taxon>Methanobacteriati</taxon>
        <taxon>Methanobacteriota</taxon>
        <taxon>Stenosarchaea group</taxon>
        <taxon>Halobacteria</taxon>
        <taxon>Halobacteriales</taxon>
        <taxon>Natrialbaceae</taxon>
        <taxon>Natrialba</taxon>
    </lineage>
</organism>
<keyword evidence="2" id="KW-1185">Reference proteome</keyword>
<reference evidence="1 2" key="1">
    <citation type="journal article" date="2014" name="PLoS Genet.">
        <title>Phylogenetically driven sequencing of extremely halophilic archaea reveals strategies for static and dynamic osmo-response.</title>
        <authorList>
            <person name="Becker E.A."/>
            <person name="Seitzer P.M."/>
            <person name="Tritt A."/>
            <person name="Larsen D."/>
            <person name="Krusor M."/>
            <person name="Yao A.I."/>
            <person name="Wu D."/>
            <person name="Madern D."/>
            <person name="Eisen J.A."/>
            <person name="Darling A.E."/>
            <person name="Facciotti M.T."/>
        </authorList>
    </citation>
    <scope>NUCLEOTIDE SEQUENCE [LARGE SCALE GENOMIC DNA]</scope>
    <source>
        <strain evidence="1 2">DSM 13077</strain>
    </source>
</reference>
<evidence type="ECO:0000313" key="2">
    <source>
        <dbReference type="Proteomes" id="UP000011591"/>
    </source>
</evidence>
<accession>M0AVR1</accession>
<dbReference type="AlphaFoldDB" id="M0AVR1"/>
<name>M0AVR1_9EURY</name>
<evidence type="ECO:0000313" key="1">
    <source>
        <dbReference type="EMBL" id="ELZ02776.1"/>
    </source>
</evidence>
<protein>
    <submittedName>
        <fullName evidence="1">Uncharacterized protein</fullName>
    </submittedName>
</protein>